<dbReference type="InterPro" id="IPR014472">
    <property type="entry name" value="CHOPT"/>
</dbReference>
<keyword evidence="6" id="KW-0812">Transmembrane</keyword>
<dbReference type="STRING" id="76193.A0A0N0PFI8"/>
<evidence type="ECO:0000256" key="4">
    <source>
        <dbReference type="ARBA" id="ARBA00023136"/>
    </source>
</evidence>
<keyword evidence="6" id="KW-1133">Transmembrane helix</keyword>
<dbReference type="AlphaFoldDB" id="A0A0N0PFI8"/>
<keyword evidence="3 5" id="KW-0808">Transferase</keyword>
<dbReference type="PROSITE" id="PS00379">
    <property type="entry name" value="CDP_ALCOHOL_P_TRANSF"/>
    <property type="match status" value="1"/>
</dbReference>
<evidence type="ECO:0000256" key="3">
    <source>
        <dbReference type="ARBA" id="ARBA00022679"/>
    </source>
</evidence>
<keyword evidence="4 6" id="KW-0472">Membrane</keyword>
<gene>
    <name evidence="7" type="ORF">RR48_00748</name>
</gene>
<name>A0A0N0PFI8_PAPMA</name>
<dbReference type="Pfam" id="PF01066">
    <property type="entry name" value="CDP-OH_P_transf"/>
    <property type="match status" value="1"/>
</dbReference>
<dbReference type="InParanoid" id="A0A0N0PFI8"/>
<reference evidence="7 8" key="1">
    <citation type="journal article" date="2015" name="Nat. Commun.">
        <title>Outbred genome sequencing and CRISPR/Cas9 gene editing in butterflies.</title>
        <authorList>
            <person name="Li X."/>
            <person name="Fan D."/>
            <person name="Zhang W."/>
            <person name="Liu G."/>
            <person name="Zhang L."/>
            <person name="Zhao L."/>
            <person name="Fang X."/>
            <person name="Chen L."/>
            <person name="Dong Y."/>
            <person name="Chen Y."/>
            <person name="Ding Y."/>
            <person name="Zhao R."/>
            <person name="Feng M."/>
            <person name="Zhu Y."/>
            <person name="Feng Y."/>
            <person name="Jiang X."/>
            <person name="Zhu D."/>
            <person name="Xiang H."/>
            <person name="Feng X."/>
            <person name="Li S."/>
            <person name="Wang J."/>
            <person name="Zhang G."/>
            <person name="Kronforst M.R."/>
            <person name="Wang W."/>
        </authorList>
    </citation>
    <scope>NUCLEOTIDE SEQUENCE [LARGE SCALE GENOMIC DNA]</scope>
    <source>
        <strain evidence="7">Ya'a_city_454_Pm</strain>
        <tissue evidence="7">Whole body</tissue>
    </source>
</reference>
<evidence type="ECO:0000256" key="5">
    <source>
        <dbReference type="RuleBase" id="RU003750"/>
    </source>
</evidence>
<protein>
    <submittedName>
        <fullName evidence="7">Ethanolaminephosphotransferase 1</fullName>
    </submittedName>
</protein>
<sequence length="236" mass="27584">EPLNGHPEVIPQKLWYLLAAFLFLAYTLDGIDGKQARRTQTSGPLGELFDHGLDSYSVFFIPACLYSIFGRWDFSIPPIRMYYVMWNLLLNFYLSHWEKYNTGVLFLPWGYDFSMWVCTFSLYTSKYINNYTPNFVREELKTNFLSILCLLHIIHITLRLEHNILSYTLRTGKMRSFSEALRPLWSILAIFTVTTLWIHKSSVLPDYDLRAVFLLIGTLFSNVAVSFPLSNFKDTL</sequence>
<feature type="transmembrane region" description="Helical" evidence="6">
    <location>
        <begin position="211"/>
        <end position="230"/>
    </location>
</feature>
<proteinExistence type="inferred from homology"/>
<dbReference type="InterPro" id="IPR043130">
    <property type="entry name" value="CDP-OH_PTrfase_TM_dom"/>
</dbReference>
<evidence type="ECO:0000256" key="2">
    <source>
        <dbReference type="ARBA" id="ARBA00010441"/>
    </source>
</evidence>
<evidence type="ECO:0000313" key="7">
    <source>
        <dbReference type="EMBL" id="KPJ20932.1"/>
    </source>
</evidence>
<dbReference type="GO" id="GO:0004307">
    <property type="term" value="F:ethanolaminephosphotransferase activity"/>
    <property type="evidence" value="ECO:0007669"/>
    <property type="project" value="TreeGrafter"/>
</dbReference>
<dbReference type="EMBL" id="LADJ01009471">
    <property type="protein sequence ID" value="KPJ20932.1"/>
    <property type="molecule type" value="Genomic_DNA"/>
</dbReference>
<dbReference type="Gene3D" id="1.20.120.1760">
    <property type="match status" value="1"/>
</dbReference>
<dbReference type="GO" id="GO:0006646">
    <property type="term" value="P:phosphatidylethanolamine biosynthetic process"/>
    <property type="evidence" value="ECO:0007669"/>
    <property type="project" value="TreeGrafter"/>
</dbReference>
<feature type="non-terminal residue" evidence="7">
    <location>
        <position position="1"/>
    </location>
</feature>
<dbReference type="Proteomes" id="UP000053240">
    <property type="component" value="Unassembled WGS sequence"/>
</dbReference>
<dbReference type="InterPro" id="IPR048254">
    <property type="entry name" value="CDP_ALCOHOL_P_TRANSF_CS"/>
</dbReference>
<dbReference type="GO" id="GO:0005794">
    <property type="term" value="C:Golgi apparatus"/>
    <property type="evidence" value="ECO:0007669"/>
    <property type="project" value="TreeGrafter"/>
</dbReference>
<organism evidence="7 8">
    <name type="scientific">Papilio machaon</name>
    <name type="common">Old World swallowtail butterfly</name>
    <dbReference type="NCBI Taxonomy" id="76193"/>
    <lineage>
        <taxon>Eukaryota</taxon>
        <taxon>Metazoa</taxon>
        <taxon>Ecdysozoa</taxon>
        <taxon>Arthropoda</taxon>
        <taxon>Hexapoda</taxon>
        <taxon>Insecta</taxon>
        <taxon>Pterygota</taxon>
        <taxon>Neoptera</taxon>
        <taxon>Endopterygota</taxon>
        <taxon>Lepidoptera</taxon>
        <taxon>Glossata</taxon>
        <taxon>Ditrysia</taxon>
        <taxon>Papilionoidea</taxon>
        <taxon>Papilionidae</taxon>
        <taxon>Papilioninae</taxon>
        <taxon>Papilio</taxon>
    </lineage>
</organism>
<evidence type="ECO:0000313" key="8">
    <source>
        <dbReference type="Proteomes" id="UP000053240"/>
    </source>
</evidence>
<dbReference type="PANTHER" id="PTHR10414:SF71">
    <property type="entry name" value="FI05338P"/>
    <property type="match status" value="1"/>
</dbReference>
<feature type="transmembrane region" description="Helical" evidence="6">
    <location>
        <begin position="180"/>
        <end position="199"/>
    </location>
</feature>
<evidence type="ECO:0000256" key="1">
    <source>
        <dbReference type="ARBA" id="ARBA00004370"/>
    </source>
</evidence>
<dbReference type="InterPro" id="IPR000462">
    <property type="entry name" value="CDP-OH_P_trans"/>
</dbReference>
<evidence type="ECO:0000256" key="6">
    <source>
        <dbReference type="SAM" id="Phobius"/>
    </source>
</evidence>
<comment type="caution">
    <text evidence="7">The sequence shown here is derived from an EMBL/GenBank/DDBJ whole genome shotgun (WGS) entry which is preliminary data.</text>
</comment>
<dbReference type="GO" id="GO:0005789">
    <property type="term" value="C:endoplasmic reticulum membrane"/>
    <property type="evidence" value="ECO:0007669"/>
    <property type="project" value="TreeGrafter"/>
</dbReference>
<accession>A0A0N0PFI8</accession>
<dbReference type="PANTHER" id="PTHR10414">
    <property type="entry name" value="ETHANOLAMINEPHOSPHOTRANSFERASE"/>
    <property type="match status" value="1"/>
</dbReference>
<keyword evidence="8" id="KW-1185">Reference proteome</keyword>
<feature type="transmembrane region" description="Helical" evidence="6">
    <location>
        <begin position="14"/>
        <end position="31"/>
    </location>
</feature>
<comment type="similarity">
    <text evidence="2 5">Belongs to the CDP-alcohol phosphatidyltransferase class-I family.</text>
</comment>
<comment type="subcellular location">
    <subcellularLocation>
        <location evidence="1">Membrane</location>
    </subcellularLocation>
</comment>